<keyword evidence="1" id="KW-1133">Transmembrane helix</keyword>
<gene>
    <name evidence="2" type="ORF">P9B03_14400</name>
</gene>
<dbReference type="Proteomes" id="UP001344888">
    <property type="component" value="Unassembled WGS sequence"/>
</dbReference>
<dbReference type="RefSeq" id="WP_326124173.1">
    <property type="nucleotide sequence ID" value="NZ_JARSFG010000019.1"/>
</dbReference>
<dbReference type="EMBL" id="JARSFG010000019">
    <property type="protein sequence ID" value="MEC1179687.1"/>
    <property type="molecule type" value="Genomic_DNA"/>
</dbReference>
<reference evidence="2 3" key="1">
    <citation type="submission" date="2023-03" db="EMBL/GenBank/DDBJ databases">
        <title>Bacillus Genome Sequencing.</title>
        <authorList>
            <person name="Dunlap C."/>
        </authorList>
    </citation>
    <scope>NUCLEOTIDE SEQUENCE [LARGE SCALE GENOMIC DNA]</scope>
    <source>
        <strain evidence="2 3">B-59205</strain>
    </source>
</reference>
<comment type="caution">
    <text evidence="2">The sequence shown here is derived from an EMBL/GenBank/DDBJ whole genome shotgun (WGS) entry which is preliminary data.</text>
</comment>
<keyword evidence="1" id="KW-0472">Membrane</keyword>
<evidence type="ECO:0000256" key="1">
    <source>
        <dbReference type="SAM" id="Phobius"/>
    </source>
</evidence>
<evidence type="ECO:0000313" key="3">
    <source>
        <dbReference type="Proteomes" id="UP001344888"/>
    </source>
</evidence>
<name>A0AAW9NQ48_9BACL</name>
<proteinExistence type="predicted"/>
<feature type="transmembrane region" description="Helical" evidence="1">
    <location>
        <begin position="6"/>
        <end position="31"/>
    </location>
</feature>
<keyword evidence="3" id="KW-1185">Reference proteome</keyword>
<evidence type="ECO:0000313" key="2">
    <source>
        <dbReference type="EMBL" id="MEC1179687.1"/>
    </source>
</evidence>
<keyword evidence="1" id="KW-0812">Transmembrane</keyword>
<dbReference type="InterPro" id="IPR031616">
    <property type="entry name" value="BsrE-like"/>
</dbReference>
<protein>
    <submittedName>
        <fullName evidence="2">Holin-like toxin</fullName>
    </submittedName>
</protein>
<organism evidence="2 3">
    <name type="scientific">Metasolibacillus meyeri</name>
    <dbReference type="NCBI Taxonomy" id="1071052"/>
    <lineage>
        <taxon>Bacteria</taxon>
        <taxon>Bacillati</taxon>
        <taxon>Bacillota</taxon>
        <taxon>Bacilli</taxon>
        <taxon>Bacillales</taxon>
        <taxon>Caryophanaceae</taxon>
        <taxon>Metasolibacillus</taxon>
    </lineage>
</organism>
<dbReference type="AlphaFoldDB" id="A0AAW9NQ48"/>
<accession>A0AAW9NQ48</accession>
<sequence length="35" mass="4051">MTIYEAFSLMAQFTLVLLALLTFIVTIIVYLNKKK</sequence>
<dbReference type="Pfam" id="PF16935">
    <property type="entry name" value="Hol_Tox"/>
    <property type="match status" value="1"/>
</dbReference>